<dbReference type="EMBL" id="SUMB01000002">
    <property type="protein sequence ID" value="TJZ57038.1"/>
    <property type="molecule type" value="Genomic_DNA"/>
</dbReference>
<name>A0A4V5MLG2_9ACTN</name>
<dbReference type="RefSeq" id="WP_136738658.1">
    <property type="nucleotide sequence ID" value="NZ_SUMB01000002.1"/>
</dbReference>
<accession>A0A4V5MLG2</accession>
<evidence type="ECO:0000313" key="2">
    <source>
        <dbReference type="Proteomes" id="UP000308697"/>
    </source>
</evidence>
<protein>
    <submittedName>
        <fullName evidence="1">Uncharacterized protein</fullName>
    </submittedName>
</protein>
<proteinExistence type="predicted"/>
<dbReference type="AlphaFoldDB" id="A0A4V5MLG2"/>
<dbReference type="OrthoDB" id="3398543at2"/>
<gene>
    <name evidence="1" type="ORF">FCH28_06075</name>
</gene>
<sequence length="285" mass="32318">MQQHQQKKEYDAATAKEADVAPSRIPAEFIRYAVALEAPELAWGYLHSRLTAEATVELAFLRRCDLGERGEVFARIHARGRDATPALHALCQELVDDAAEPHRIWHHLALAWRYARPEAGAPSPRDALQLAAGRDEFLLARAASGRAMNWQNSSALLGTDRPEEVDAAFDRGEELLGVALIGLALTHPDAAAILPRVARTLEHALTSDDARLRHQSIVALAHTARLHRTIDQRCLALLRRCPRGSEADMDVWGYVPHRRLPLWLWRHQFGERARWLLRDRWRRRP</sequence>
<organism evidence="1 2">
    <name type="scientific">Streptomyces piniterrae</name>
    <dbReference type="NCBI Taxonomy" id="2571125"/>
    <lineage>
        <taxon>Bacteria</taxon>
        <taxon>Bacillati</taxon>
        <taxon>Actinomycetota</taxon>
        <taxon>Actinomycetes</taxon>
        <taxon>Kitasatosporales</taxon>
        <taxon>Streptomycetaceae</taxon>
        <taxon>Streptomyces</taxon>
    </lineage>
</organism>
<comment type="caution">
    <text evidence="1">The sequence shown here is derived from an EMBL/GenBank/DDBJ whole genome shotgun (WGS) entry which is preliminary data.</text>
</comment>
<evidence type="ECO:0000313" key="1">
    <source>
        <dbReference type="EMBL" id="TJZ57038.1"/>
    </source>
</evidence>
<keyword evidence="2" id="KW-1185">Reference proteome</keyword>
<reference evidence="1 2" key="1">
    <citation type="submission" date="2019-04" db="EMBL/GenBank/DDBJ databases">
        <title>Streptomyces piniterrae sp. nov., a heliquinomycin-producing actinomycete isolated from rhizosphere soil of Pinus yunnanensis.</title>
        <authorList>
            <person name="Zhuang X."/>
            <person name="Zhao J."/>
        </authorList>
    </citation>
    <scope>NUCLEOTIDE SEQUENCE [LARGE SCALE GENOMIC DNA]</scope>
    <source>
        <strain evidence="2">jys28</strain>
    </source>
</reference>
<dbReference type="Proteomes" id="UP000308697">
    <property type="component" value="Unassembled WGS sequence"/>
</dbReference>